<dbReference type="InterPro" id="IPR045596">
    <property type="entry name" value="DUF6459"/>
</dbReference>
<evidence type="ECO:0000313" key="2">
    <source>
        <dbReference type="Proteomes" id="UP001500928"/>
    </source>
</evidence>
<comment type="caution">
    <text evidence="1">The sequence shown here is derived from an EMBL/GenBank/DDBJ whole genome shotgun (WGS) entry which is preliminary data.</text>
</comment>
<dbReference type="EMBL" id="BAABHO010000013">
    <property type="protein sequence ID" value="GAA4785915.1"/>
    <property type="molecule type" value="Genomic_DNA"/>
</dbReference>
<gene>
    <name evidence="1" type="ORF">GCM10023200_19830</name>
</gene>
<dbReference type="Pfam" id="PF20060">
    <property type="entry name" value="DUF6459"/>
    <property type="match status" value="1"/>
</dbReference>
<dbReference type="RefSeq" id="WP_345413647.1">
    <property type="nucleotide sequence ID" value="NZ_BAABHO010000013.1"/>
</dbReference>
<proteinExistence type="predicted"/>
<sequence>MTAVLDPSPATAPGRARRVGAVPVPRVRPLAEVLPAPRPAAVPDTVAPDPAVARAQDELDRLAAALRPVAARLLAVVADVLAGRRPPGHLAELATPGVATTLARAAPTVRPVRPRAVPAPGTTPGTATGLRGLRVCAVGPRAAEVAAVVHGRDRVRALAARLERVDDGPADPGRWRVTALCPG</sequence>
<dbReference type="Proteomes" id="UP001500928">
    <property type="component" value="Unassembled WGS sequence"/>
</dbReference>
<keyword evidence="2" id="KW-1185">Reference proteome</keyword>
<evidence type="ECO:0000313" key="1">
    <source>
        <dbReference type="EMBL" id="GAA4785915.1"/>
    </source>
</evidence>
<name>A0ABP9AUM9_9PSEU</name>
<accession>A0ABP9AUM9</accession>
<reference evidence="2" key="1">
    <citation type="journal article" date="2019" name="Int. J. Syst. Evol. Microbiol.">
        <title>The Global Catalogue of Microorganisms (GCM) 10K type strain sequencing project: providing services to taxonomists for standard genome sequencing and annotation.</title>
        <authorList>
            <consortium name="The Broad Institute Genomics Platform"/>
            <consortium name="The Broad Institute Genome Sequencing Center for Infectious Disease"/>
            <person name="Wu L."/>
            <person name="Ma J."/>
        </authorList>
    </citation>
    <scope>NUCLEOTIDE SEQUENCE [LARGE SCALE GENOMIC DNA]</scope>
    <source>
        <strain evidence="2">JCM 17979</strain>
    </source>
</reference>
<organism evidence="1 2">
    <name type="scientific">Actinomycetospora chlora</name>
    <dbReference type="NCBI Taxonomy" id="663608"/>
    <lineage>
        <taxon>Bacteria</taxon>
        <taxon>Bacillati</taxon>
        <taxon>Actinomycetota</taxon>
        <taxon>Actinomycetes</taxon>
        <taxon>Pseudonocardiales</taxon>
        <taxon>Pseudonocardiaceae</taxon>
        <taxon>Actinomycetospora</taxon>
    </lineage>
</organism>
<protein>
    <submittedName>
        <fullName evidence="1">Uncharacterized protein</fullName>
    </submittedName>
</protein>